<evidence type="ECO:0000313" key="2">
    <source>
        <dbReference type="Proteomes" id="UP001610446"/>
    </source>
</evidence>
<dbReference type="Proteomes" id="UP001610446">
    <property type="component" value="Unassembled WGS sequence"/>
</dbReference>
<protein>
    <submittedName>
        <fullName evidence="1">Uncharacterized protein</fullName>
    </submittedName>
</protein>
<accession>A0ABR4KNS8</accession>
<keyword evidence="2" id="KW-1185">Reference proteome</keyword>
<gene>
    <name evidence="1" type="ORF">BJY01DRAFT_206744</name>
</gene>
<evidence type="ECO:0000313" key="1">
    <source>
        <dbReference type="EMBL" id="KAL2853469.1"/>
    </source>
</evidence>
<dbReference type="EMBL" id="JBFXLU010000019">
    <property type="protein sequence ID" value="KAL2853469.1"/>
    <property type="molecule type" value="Genomic_DNA"/>
</dbReference>
<reference evidence="1 2" key="1">
    <citation type="submission" date="2024-07" db="EMBL/GenBank/DDBJ databases">
        <title>Section-level genome sequencing and comparative genomics of Aspergillus sections Usti and Cavernicolus.</title>
        <authorList>
            <consortium name="Lawrence Berkeley National Laboratory"/>
            <person name="Nybo J.L."/>
            <person name="Vesth T.C."/>
            <person name="Theobald S."/>
            <person name="Frisvad J.C."/>
            <person name="Larsen T.O."/>
            <person name="Kjaerboelling I."/>
            <person name="Rothschild-Mancinelli K."/>
            <person name="Lyhne E.K."/>
            <person name="Kogle M.E."/>
            <person name="Barry K."/>
            <person name="Clum A."/>
            <person name="Na H."/>
            <person name="Ledsgaard L."/>
            <person name="Lin J."/>
            <person name="Lipzen A."/>
            <person name="Kuo A."/>
            <person name="Riley R."/>
            <person name="Mondo S."/>
            <person name="Labutti K."/>
            <person name="Haridas S."/>
            <person name="Pangalinan J."/>
            <person name="Salamov A.A."/>
            <person name="Simmons B.A."/>
            <person name="Magnuson J.K."/>
            <person name="Chen J."/>
            <person name="Drula E."/>
            <person name="Henrissat B."/>
            <person name="Wiebenga A."/>
            <person name="Lubbers R.J."/>
            <person name="Gomes A.C."/>
            <person name="Makela M.R."/>
            <person name="Stajich J."/>
            <person name="Grigoriev I.V."/>
            <person name="Mortensen U.H."/>
            <person name="De Vries R.P."/>
            <person name="Baker S.E."/>
            <person name="Andersen M.R."/>
        </authorList>
    </citation>
    <scope>NUCLEOTIDE SEQUENCE [LARGE SCALE GENOMIC DNA]</scope>
    <source>
        <strain evidence="1 2">CBS 123904</strain>
    </source>
</reference>
<name>A0ABR4KNS8_9EURO</name>
<comment type="caution">
    <text evidence="1">The sequence shown here is derived from an EMBL/GenBank/DDBJ whole genome shotgun (WGS) entry which is preliminary data.</text>
</comment>
<organism evidence="1 2">
    <name type="scientific">Aspergillus pseudoustus</name>
    <dbReference type="NCBI Taxonomy" id="1810923"/>
    <lineage>
        <taxon>Eukaryota</taxon>
        <taxon>Fungi</taxon>
        <taxon>Dikarya</taxon>
        <taxon>Ascomycota</taxon>
        <taxon>Pezizomycotina</taxon>
        <taxon>Eurotiomycetes</taxon>
        <taxon>Eurotiomycetidae</taxon>
        <taxon>Eurotiales</taxon>
        <taxon>Aspergillaceae</taxon>
        <taxon>Aspergillus</taxon>
        <taxon>Aspergillus subgen. Nidulantes</taxon>
    </lineage>
</organism>
<proteinExistence type="predicted"/>
<sequence>MSPSALCTAQSKTFKSRNQKISCQASQKLQYSMLELGTTIDRIIVHNLVEYYPMFLYNCASTTLALHIERSLSQALDVQNMVLASLRIQTNLELLRRLSKSWVSISWAVQMFEVVIRRTGLVVTVANEPTFSARISGPIQRRCEWGGWPRPKR</sequence>